<feature type="domain" description="Glycosyl hydrolase family 92" evidence="2">
    <location>
        <begin position="297"/>
        <end position="773"/>
    </location>
</feature>
<dbReference type="PANTHER" id="PTHR12143:SF27">
    <property type="entry name" value="ALPHA-1,2-MANNOSIDASE FAMILY PROTEIN (AFU_ORTHOLOGUE AFUA_5G10520)"/>
    <property type="match status" value="1"/>
</dbReference>
<name>A0A6A6J4B1_9PLEO</name>
<gene>
    <name evidence="4" type="ORF">BU26DRAFT_474056</name>
</gene>
<dbReference type="Gene3D" id="3.30.2080.10">
    <property type="entry name" value="GH92 mannosidase domain"/>
    <property type="match status" value="1"/>
</dbReference>
<dbReference type="GeneID" id="54578817"/>
<dbReference type="EMBL" id="ML987189">
    <property type="protein sequence ID" value="KAF2257261.1"/>
    <property type="molecule type" value="Genomic_DNA"/>
</dbReference>
<evidence type="ECO:0000256" key="1">
    <source>
        <dbReference type="SAM" id="SignalP"/>
    </source>
</evidence>
<dbReference type="NCBIfam" id="TIGR01180">
    <property type="entry name" value="aman2_put"/>
    <property type="match status" value="1"/>
</dbReference>
<reference evidence="4" key="1">
    <citation type="journal article" date="2020" name="Stud. Mycol.">
        <title>101 Dothideomycetes genomes: a test case for predicting lifestyles and emergence of pathogens.</title>
        <authorList>
            <person name="Haridas S."/>
            <person name="Albert R."/>
            <person name="Binder M."/>
            <person name="Bloem J."/>
            <person name="Labutti K."/>
            <person name="Salamov A."/>
            <person name="Andreopoulos B."/>
            <person name="Baker S."/>
            <person name="Barry K."/>
            <person name="Bills G."/>
            <person name="Bluhm B."/>
            <person name="Cannon C."/>
            <person name="Castanera R."/>
            <person name="Culley D."/>
            <person name="Daum C."/>
            <person name="Ezra D."/>
            <person name="Gonzalez J."/>
            <person name="Henrissat B."/>
            <person name="Kuo A."/>
            <person name="Liang C."/>
            <person name="Lipzen A."/>
            <person name="Lutzoni F."/>
            <person name="Magnuson J."/>
            <person name="Mondo S."/>
            <person name="Nolan M."/>
            <person name="Ohm R."/>
            <person name="Pangilinan J."/>
            <person name="Park H.-J."/>
            <person name="Ramirez L."/>
            <person name="Alfaro M."/>
            <person name="Sun H."/>
            <person name="Tritt A."/>
            <person name="Yoshinaga Y."/>
            <person name="Zwiers L.-H."/>
            <person name="Turgeon B."/>
            <person name="Goodwin S."/>
            <person name="Spatafora J."/>
            <person name="Crous P."/>
            <person name="Grigoriev I."/>
        </authorList>
    </citation>
    <scope>NUCLEOTIDE SEQUENCE</scope>
    <source>
        <strain evidence="4">CBS 122368</strain>
    </source>
</reference>
<keyword evidence="1" id="KW-0732">Signal</keyword>
<evidence type="ECO:0000313" key="4">
    <source>
        <dbReference type="EMBL" id="KAF2257261.1"/>
    </source>
</evidence>
<organism evidence="4 5">
    <name type="scientific">Trematosphaeria pertusa</name>
    <dbReference type="NCBI Taxonomy" id="390896"/>
    <lineage>
        <taxon>Eukaryota</taxon>
        <taxon>Fungi</taxon>
        <taxon>Dikarya</taxon>
        <taxon>Ascomycota</taxon>
        <taxon>Pezizomycotina</taxon>
        <taxon>Dothideomycetes</taxon>
        <taxon>Pleosporomycetidae</taxon>
        <taxon>Pleosporales</taxon>
        <taxon>Massarineae</taxon>
        <taxon>Trematosphaeriaceae</taxon>
        <taxon>Trematosphaeria</taxon>
    </lineage>
</organism>
<dbReference type="Gene3D" id="1.20.1050.60">
    <property type="entry name" value="alpha-1,2-mannosidase"/>
    <property type="match status" value="1"/>
</dbReference>
<dbReference type="GO" id="GO:0005829">
    <property type="term" value="C:cytosol"/>
    <property type="evidence" value="ECO:0007669"/>
    <property type="project" value="TreeGrafter"/>
</dbReference>
<dbReference type="FunFam" id="1.20.1050.60:FF:000002">
    <property type="entry name" value="Glycosyl hydrolase family 92"/>
    <property type="match status" value="1"/>
</dbReference>
<dbReference type="RefSeq" id="XP_033692265.1">
    <property type="nucleotide sequence ID" value="XM_033825487.1"/>
</dbReference>
<dbReference type="PANTHER" id="PTHR12143">
    <property type="entry name" value="PEPTIDE N-GLYCANASE PNGASE -RELATED"/>
    <property type="match status" value="1"/>
</dbReference>
<dbReference type="SUPFAM" id="SSF48208">
    <property type="entry name" value="Six-hairpin glycosidases"/>
    <property type="match status" value="1"/>
</dbReference>
<dbReference type="InterPro" id="IPR014718">
    <property type="entry name" value="GH-type_carb-bd"/>
</dbReference>
<dbReference type="GO" id="GO:0005975">
    <property type="term" value="P:carbohydrate metabolic process"/>
    <property type="evidence" value="ECO:0007669"/>
    <property type="project" value="InterPro"/>
</dbReference>
<dbReference type="FunFam" id="2.70.98.10:FF:000028">
    <property type="entry name" value="Alpha-1,2-mannosidase family protein (AFU_orthologue AFUA_5G10520)"/>
    <property type="match status" value="1"/>
</dbReference>
<dbReference type="GO" id="GO:0030246">
    <property type="term" value="F:carbohydrate binding"/>
    <property type="evidence" value="ECO:0007669"/>
    <property type="project" value="InterPro"/>
</dbReference>
<dbReference type="Gene3D" id="2.70.98.10">
    <property type="match status" value="1"/>
</dbReference>
<dbReference type="GO" id="GO:0005634">
    <property type="term" value="C:nucleus"/>
    <property type="evidence" value="ECO:0007669"/>
    <property type="project" value="TreeGrafter"/>
</dbReference>
<keyword evidence="4" id="KW-0378">Hydrolase</keyword>
<dbReference type="GO" id="GO:0000224">
    <property type="term" value="F:peptide-N4-(N-acetyl-beta-glucosaminyl)asparagine amidase activity"/>
    <property type="evidence" value="ECO:0007669"/>
    <property type="project" value="TreeGrafter"/>
</dbReference>
<feature type="signal peptide" evidence="1">
    <location>
        <begin position="1"/>
        <end position="18"/>
    </location>
</feature>
<dbReference type="InterPro" id="IPR041371">
    <property type="entry name" value="GH92_N"/>
</dbReference>
<evidence type="ECO:0000259" key="3">
    <source>
        <dbReference type="Pfam" id="PF17678"/>
    </source>
</evidence>
<dbReference type="Pfam" id="PF17678">
    <property type="entry name" value="Glyco_hydro_92N"/>
    <property type="match status" value="1"/>
</dbReference>
<sequence length="800" mass="87348">MAWTKSPLLLTIARLAAAQVDYSQYVNPFIGSEGPLPGWAYGGGDIFVGGAVPFGVVKLGIDTYEPNLTLATINGGYTPQGYVTGVSMMHESGTGGCPKYGVISQMPLAAVEAPVNILDNATYWQKRVGNDTATVGYFKTDLEDGVKIELAGARHAGIMRYEFPGEEKHVLVDVSHFLPDPSGGFCTQYYLDGSINITDDGKSYTGYGTYAGGFNLGAPYTVYFCGEFETAPDQAQAFRGLNSSRVMNGSTPQPTLGGKSATAAPNGDRVGALFSWTNAGDSAVQSKVGISLISIEKACAFKDSEVPSWEMDDTVTAAVEEWNTDVFSKIRVDTSESANHTNLVLLYSSLYFMHLMPSNRTGENPLWESDEPSWDDFYCIWDTFRNTVSLSHLIQPEAYESQIRALIDIWRHQGYLPDGRSGNDNGLTQGGSNADNVLADAYVKGLRGAINWADGYAAMVKDAEVSTKGSNKEGRGALDDWLAYGYITEASERSISRTVEYALNDFALSQVARGEKPEDVQKYLERSAGWQLLWDHTVPSVNTTPTFTGFLTPKSANGIFNSTDYNPALCGVCSWPSISYEGTPFEYSFVIPHDVQTLIEFMGGSETFESRLDYIFKPNTSQTSLGPNGLGITTLMNIGNEPDFATPYLYNYINKQWKSVNQSRALARQFFKNAPFGVPGNSDSGALNSWLIWQMLGLYPVVTQPTYLISSPWFSDINMTINGNRTLRITAEGLGEDSYFVQSVNINGEQWEKNWLEHADIMVEGGTIEFVLGSEPVGWEKGDVPPSPGHVVLGNATVGR</sequence>
<dbReference type="Pfam" id="PF07971">
    <property type="entry name" value="Glyco_hydro_92"/>
    <property type="match status" value="1"/>
</dbReference>
<dbReference type="FunFam" id="3.30.2080.10:FF:000001">
    <property type="entry name" value="Alpha-1,2-mannosidase subfamily"/>
    <property type="match status" value="1"/>
</dbReference>
<dbReference type="Proteomes" id="UP000800094">
    <property type="component" value="Unassembled WGS sequence"/>
</dbReference>
<dbReference type="InterPro" id="IPR012939">
    <property type="entry name" value="Glyco_hydro_92"/>
</dbReference>
<dbReference type="GO" id="GO:0006516">
    <property type="term" value="P:glycoprotein catabolic process"/>
    <property type="evidence" value="ECO:0007669"/>
    <property type="project" value="TreeGrafter"/>
</dbReference>
<dbReference type="AlphaFoldDB" id="A0A6A6J4B1"/>
<dbReference type="InterPro" id="IPR050883">
    <property type="entry name" value="PNGase"/>
</dbReference>
<keyword evidence="5" id="KW-1185">Reference proteome</keyword>
<feature type="domain" description="Glycosyl hydrolase family 92 N-terminal" evidence="3">
    <location>
        <begin position="25"/>
        <end position="291"/>
    </location>
</feature>
<evidence type="ECO:0000313" key="5">
    <source>
        <dbReference type="Proteomes" id="UP000800094"/>
    </source>
</evidence>
<accession>A0A6A6J4B1</accession>
<feature type="chain" id="PRO_5025634568" evidence="1">
    <location>
        <begin position="19"/>
        <end position="800"/>
    </location>
</feature>
<protein>
    <submittedName>
        <fullName evidence="4">Glycoside hydrolase family 92 protein</fullName>
    </submittedName>
</protein>
<evidence type="ECO:0000259" key="2">
    <source>
        <dbReference type="Pfam" id="PF07971"/>
    </source>
</evidence>
<dbReference type="InterPro" id="IPR008928">
    <property type="entry name" value="6-hairpin_glycosidase_sf"/>
</dbReference>
<dbReference type="OrthoDB" id="449263at2759"/>
<proteinExistence type="predicted"/>
<dbReference type="Gene3D" id="1.20.1610.10">
    <property type="entry name" value="alpha-1,2-mannosidases domains"/>
    <property type="match status" value="1"/>
</dbReference>
<dbReference type="InterPro" id="IPR005887">
    <property type="entry name" value="GH92_a_mannosidase_put"/>
</dbReference>